<name>X0UXZ0_9ZZZZ</name>
<dbReference type="AlphaFoldDB" id="X0UXZ0"/>
<sequence>HDISIYTYSENRLVSRTLSKRITYYNENGTIKKQERKWYCYDGSGNLLHHYAIKSYFDNKGKLTSKTAIINVSQEEELGKYIVTYEINDEGGITYTHVYDEDGNKIEELSGRGEIHPAEIIYMINNVDMVDKDIDDKQKYRDLSREAKERKDGETANAELLQQKTIEEKIEKQARDPLFCGQMAEKENLLQKNKN</sequence>
<feature type="non-terminal residue" evidence="1">
    <location>
        <position position="1"/>
    </location>
</feature>
<accession>X0UXZ0</accession>
<proteinExistence type="predicted"/>
<reference evidence="1" key="1">
    <citation type="journal article" date="2014" name="Front. Microbiol.">
        <title>High frequency of phylogenetically diverse reductive dehalogenase-homologous genes in deep subseafloor sedimentary metagenomes.</title>
        <authorList>
            <person name="Kawai M."/>
            <person name="Futagami T."/>
            <person name="Toyoda A."/>
            <person name="Takaki Y."/>
            <person name="Nishi S."/>
            <person name="Hori S."/>
            <person name="Arai W."/>
            <person name="Tsubouchi T."/>
            <person name="Morono Y."/>
            <person name="Uchiyama I."/>
            <person name="Ito T."/>
            <person name="Fujiyama A."/>
            <person name="Inagaki F."/>
            <person name="Takami H."/>
        </authorList>
    </citation>
    <scope>NUCLEOTIDE SEQUENCE</scope>
    <source>
        <strain evidence="1">Expedition CK06-06</strain>
    </source>
</reference>
<dbReference type="EMBL" id="BARS01029395">
    <property type="protein sequence ID" value="GAG04032.1"/>
    <property type="molecule type" value="Genomic_DNA"/>
</dbReference>
<organism evidence="1">
    <name type="scientific">marine sediment metagenome</name>
    <dbReference type="NCBI Taxonomy" id="412755"/>
    <lineage>
        <taxon>unclassified sequences</taxon>
        <taxon>metagenomes</taxon>
        <taxon>ecological metagenomes</taxon>
    </lineage>
</organism>
<evidence type="ECO:0000313" key="1">
    <source>
        <dbReference type="EMBL" id="GAG04032.1"/>
    </source>
</evidence>
<comment type="caution">
    <text evidence="1">The sequence shown here is derived from an EMBL/GenBank/DDBJ whole genome shotgun (WGS) entry which is preliminary data.</text>
</comment>
<gene>
    <name evidence="1" type="ORF">S01H1_45949</name>
</gene>
<protein>
    <submittedName>
        <fullName evidence="1">Uncharacterized protein</fullName>
    </submittedName>
</protein>